<dbReference type="Proteomes" id="UP000887575">
    <property type="component" value="Unassembled WGS sequence"/>
</dbReference>
<dbReference type="AlphaFoldDB" id="A0AAF3J560"/>
<dbReference type="WBParaSite" id="MBELARI_LOCUS16858">
    <property type="protein sequence ID" value="MBELARI_LOCUS16858"/>
    <property type="gene ID" value="MBELARI_LOCUS16858"/>
</dbReference>
<keyword evidence="1" id="KW-0472">Membrane</keyword>
<keyword evidence="2" id="KW-1185">Reference proteome</keyword>
<feature type="transmembrane region" description="Helical" evidence="1">
    <location>
        <begin position="84"/>
        <end position="106"/>
    </location>
</feature>
<keyword evidence="1" id="KW-1133">Transmembrane helix</keyword>
<protein>
    <submittedName>
        <fullName evidence="3">Uncharacterized protein</fullName>
    </submittedName>
</protein>
<evidence type="ECO:0000256" key="1">
    <source>
        <dbReference type="SAM" id="Phobius"/>
    </source>
</evidence>
<keyword evidence="1" id="KW-0812">Transmembrane</keyword>
<evidence type="ECO:0000313" key="3">
    <source>
        <dbReference type="WBParaSite" id="MBELARI_LOCUS16858"/>
    </source>
</evidence>
<name>A0AAF3J560_9BILA</name>
<evidence type="ECO:0000313" key="2">
    <source>
        <dbReference type="Proteomes" id="UP000887575"/>
    </source>
</evidence>
<proteinExistence type="predicted"/>
<organism evidence="2 3">
    <name type="scientific">Mesorhabditis belari</name>
    <dbReference type="NCBI Taxonomy" id="2138241"/>
    <lineage>
        <taxon>Eukaryota</taxon>
        <taxon>Metazoa</taxon>
        <taxon>Ecdysozoa</taxon>
        <taxon>Nematoda</taxon>
        <taxon>Chromadorea</taxon>
        <taxon>Rhabditida</taxon>
        <taxon>Rhabditina</taxon>
        <taxon>Rhabditomorpha</taxon>
        <taxon>Rhabditoidea</taxon>
        <taxon>Rhabditidae</taxon>
        <taxon>Mesorhabditinae</taxon>
        <taxon>Mesorhabditis</taxon>
    </lineage>
</organism>
<sequence>MSLSSLTPRLVSRAYLQRILIIRQASGKHGLAYKPAAKQLTVNQTGFFKYERDVSRDKRYANPQKLGDTPMRFLFRRLGHAYEIYPFFVLTGIWVVVFGYVVYYSFGKIEIWLDRSRETAPWDWERIRNNYWKKPTVIFDHEGITHRRLEIMEQLQDEMVEAAKSRGTR</sequence>
<reference evidence="3" key="1">
    <citation type="submission" date="2024-02" db="UniProtKB">
        <authorList>
            <consortium name="WormBaseParasite"/>
        </authorList>
    </citation>
    <scope>IDENTIFICATION</scope>
</reference>
<accession>A0AAF3J560</accession>